<protein>
    <submittedName>
        <fullName evidence="5">S-adenosyl-L-methionine-dependent methyltransferase</fullName>
    </submittedName>
</protein>
<organism evidence="5 6">
    <name type="scientific">Microdochium bolleyi</name>
    <dbReference type="NCBI Taxonomy" id="196109"/>
    <lineage>
        <taxon>Eukaryota</taxon>
        <taxon>Fungi</taxon>
        <taxon>Dikarya</taxon>
        <taxon>Ascomycota</taxon>
        <taxon>Pezizomycotina</taxon>
        <taxon>Sordariomycetes</taxon>
        <taxon>Xylariomycetidae</taxon>
        <taxon>Xylariales</taxon>
        <taxon>Microdochiaceae</taxon>
        <taxon>Microdochium</taxon>
    </lineage>
</organism>
<evidence type="ECO:0000313" key="6">
    <source>
        <dbReference type="Proteomes" id="UP000070501"/>
    </source>
</evidence>
<dbReference type="InParanoid" id="A0A136J604"/>
<dbReference type="Gene3D" id="3.40.50.150">
    <property type="entry name" value="Vaccinia Virus protein VP39"/>
    <property type="match status" value="1"/>
</dbReference>
<dbReference type="OrthoDB" id="10251242at2759"/>
<dbReference type="GO" id="GO:0008757">
    <property type="term" value="F:S-adenosylmethionine-dependent methyltransferase activity"/>
    <property type="evidence" value="ECO:0007669"/>
    <property type="project" value="TreeGrafter"/>
</dbReference>
<evidence type="ECO:0000256" key="1">
    <source>
        <dbReference type="ARBA" id="ARBA00022603"/>
    </source>
</evidence>
<dbReference type="AlphaFoldDB" id="A0A136J604"/>
<comment type="similarity">
    <text evidence="4">Belongs to the class I-like SAM-binding methyltransferase superfamily. Cation-dependent O-methyltransferase family.</text>
</comment>
<dbReference type="Proteomes" id="UP000070501">
    <property type="component" value="Unassembled WGS sequence"/>
</dbReference>
<evidence type="ECO:0000256" key="3">
    <source>
        <dbReference type="ARBA" id="ARBA00022691"/>
    </source>
</evidence>
<keyword evidence="3" id="KW-0949">S-adenosyl-L-methionine</keyword>
<dbReference type="GO" id="GO:0008171">
    <property type="term" value="F:O-methyltransferase activity"/>
    <property type="evidence" value="ECO:0007669"/>
    <property type="project" value="InterPro"/>
</dbReference>
<dbReference type="InterPro" id="IPR050362">
    <property type="entry name" value="Cation-dep_OMT"/>
</dbReference>
<dbReference type="GO" id="GO:0032259">
    <property type="term" value="P:methylation"/>
    <property type="evidence" value="ECO:0007669"/>
    <property type="project" value="UniProtKB-KW"/>
</dbReference>
<keyword evidence="2 5" id="KW-0808">Transferase</keyword>
<dbReference type="PROSITE" id="PS51682">
    <property type="entry name" value="SAM_OMT_I"/>
    <property type="match status" value="1"/>
</dbReference>
<evidence type="ECO:0000256" key="2">
    <source>
        <dbReference type="ARBA" id="ARBA00022679"/>
    </source>
</evidence>
<keyword evidence="6" id="KW-1185">Reference proteome</keyword>
<dbReference type="InterPro" id="IPR029063">
    <property type="entry name" value="SAM-dependent_MTases_sf"/>
</dbReference>
<dbReference type="InterPro" id="IPR002935">
    <property type="entry name" value="SAM_O-MeTrfase"/>
</dbReference>
<accession>A0A136J604</accession>
<dbReference type="SUPFAM" id="SSF53335">
    <property type="entry name" value="S-adenosyl-L-methionine-dependent methyltransferases"/>
    <property type="match status" value="1"/>
</dbReference>
<dbReference type="PANTHER" id="PTHR10509:SF14">
    <property type="entry name" value="CAFFEOYL-COA O-METHYLTRANSFERASE 3-RELATED"/>
    <property type="match status" value="1"/>
</dbReference>
<dbReference type="Pfam" id="PF01596">
    <property type="entry name" value="Methyltransf_3"/>
    <property type="match status" value="1"/>
</dbReference>
<sequence>MSIEAALSFDNFHKAGLVESLASQSMLRPNPRLEQCLANSAAHGLPPISVRPMAGQFLSVLTQALGAKTVLEIGTLGGYSAILFAEAGAKVTTVEIDPAARAVAVDNTAGLGEDNKVDVVLGSGLEVMPRLAAEGRKFDMVFIDAHFDDEWEHFDWAVKLTRPGGCIILDDVVAALFYKDLVHEGQESFMTRIGRDERVRMALVPTVAVHPMVPTPAFNGFIVATVKE</sequence>
<gene>
    <name evidence="5" type="ORF">Micbo1qcDRAFT_160282</name>
</gene>
<dbReference type="PANTHER" id="PTHR10509">
    <property type="entry name" value="O-METHYLTRANSFERASE-RELATED"/>
    <property type="match status" value="1"/>
</dbReference>
<dbReference type="EMBL" id="KQ964248">
    <property type="protein sequence ID" value="KXJ92539.1"/>
    <property type="molecule type" value="Genomic_DNA"/>
</dbReference>
<keyword evidence="1 5" id="KW-0489">Methyltransferase</keyword>
<evidence type="ECO:0000313" key="5">
    <source>
        <dbReference type="EMBL" id="KXJ92539.1"/>
    </source>
</evidence>
<evidence type="ECO:0000256" key="4">
    <source>
        <dbReference type="ARBA" id="ARBA00023453"/>
    </source>
</evidence>
<name>A0A136J604_9PEZI</name>
<proteinExistence type="inferred from homology"/>
<dbReference type="CDD" id="cd02440">
    <property type="entry name" value="AdoMet_MTases"/>
    <property type="match status" value="1"/>
</dbReference>
<dbReference type="STRING" id="196109.A0A136J604"/>
<reference evidence="6" key="1">
    <citation type="submission" date="2016-02" db="EMBL/GenBank/DDBJ databases">
        <title>Draft genome sequence of Microdochium bolleyi, a fungal endophyte of beachgrass.</title>
        <authorList>
            <consortium name="DOE Joint Genome Institute"/>
            <person name="David A.S."/>
            <person name="May G."/>
            <person name="Haridas S."/>
            <person name="Lim J."/>
            <person name="Wang M."/>
            <person name="Labutti K."/>
            <person name="Lipzen A."/>
            <person name="Barry K."/>
            <person name="Grigoriev I.V."/>
        </authorList>
    </citation>
    <scope>NUCLEOTIDE SEQUENCE [LARGE SCALE GENOMIC DNA]</scope>
    <source>
        <strain evidence="6">J235TASD1</strain>
    </source>
</reference>